<reference evidence="1" key="1">
    <citation type="submission" date="2020-03" db="EMBL/GenBank/DDBJ databases">
        <title>Castanea mollissima Vanexum genome sequencing.</title>
        <authorList>
            <person name="Staton M."/>
        </authorList>
    </citation>
    <scope>NUCLEOTIDE SEQUENCE</scope>
    <source>
        <tissue evidence="1">Leaf</tissue>
    </source>
</reference>
<dbReference type="PANTHER" id="PTHR48451:SF1">
    <property type="entry name" value="DUF4218 DOMAIN-CONTAINING PROTEIN"/>
    <property type="match status" value="1"/>
</dbReference>
<gene>
    <name evidence="1" type="ORF">CMV_010238</name>
</gene>
<keyword evidence="2" id="KW-1185">Reference proteome</keyword>
<organism evidence="1 2">
    <name type="scientific">Castanea mollissima</name>
    <name type="common">Chinese chestnut</name>
    <dbReference type="NCBI Taxonomy" id="60419"/>
    <lineage>
        <taxon>Eukaryota</taxon>
        <taxon>Viridiplantae</taxon>
        <taxon>Streptophyta</taxon>
        <taxon>Embryophyta</taxon>
        <taxon>Tracheophyta</taxon>
        <taxon>Spermatophyta</taxon>
        <taxon>Magnoliopsida</taxon>
        <taxon>eudicotyledons</taxon>
        <taxon>Gunneridae</taxon>
        <taxon>Pentapetalae</taxon>
        <taxon>rosids</taxon>
        <taxon>fabids</taxon>
        <taxon>Fagales</taxon>
        <taxon>Fagaceae</taxon>
        <taxon>Castanea</taxon>
    </lineage>
</organism>
<protein>
    <submittedName>
        <fullName evidence="1">Uncharacterized protein</fullName>
    </submittedName>
</protein>
<proteinExistence type="predicted"/>
<evidence type="ECO:0000313" key="2">
    <source>
        <dbReference type="Proteomes" id="UP000737018"/>
    </source>
</evidence>
<dbReference type="EMBL" id="JRKL02001167">
    <property type="protein sequence ID" value="KAF3965588.1"/>
    <property type="molecule type" value="Genomic_DNA"/>
</dbReference>
<dbReference type="Proteomes" id="UP000737018">
    <property type="component" value="Unassembled WGS sequence"/>
</dbReference>
<evidence type="ECO:0000313" key="1">
    <source>
        <dbReference type="EMBL" id="KAF3965588.1"/>
    </source>
</evidence>
<sequence length="119" mass="13647">MGAVVSITLDSNSWIQSPRYVLFNCKEIIPFHDVHIAKIKAGLPFHVTDDVIQKQHIEEFCSWLREYVMSMDASERKELSDKVRWFARYPDNEANRLGGGGWVALGCSYGWRLIGCALR</sequence>
<dbReference type="PANTHER" id="PTHR48451">
    <property type="entry name" value="DUF4218 DOMAIN-CONTAINING PROTEIN"/>
    <property type="match status" value="1"/>
</dbReference>
<accession>A0A8J4RN83</accession>
<dbReference type="AlphaFoldDB" id="A0A8J4RN83"/>
<comment type="caution">
    <text evidence="1">The sequence shown here is derived from an EMBL/GenBank/DDBJ whole genome shotgun (WGS) entry which is preliminary data.</text>
</comment>
<dbReference type="OrthoDB" id="1297133at2759"/>
<name>A0A8J4RN83_9ROSI</name>